<keyword evidence="6 8" id="KW-1133">Transmembrane helix</keyword>
<evidence type="ECO:0000256" key="7">
    <source>
        <dbReference type="ARBA" id="ARBA00023136"/>
    </source>
</evidence>
<reference evidence="9" key="1">
    <citation type="submission" date="2023-03" db="EMBL/GenBank/DDBJ databases">
        <title>Multiphase analysis and comparison of six strains from genera Psychromarinibacter, Lutimaribacter, and Maritimibacter, including a novel species: Psychromarinibacter sediminicola sp. nov.</title>
        <authorList>
            <person name="Wang Y.-H."/>
            <person name="Ye M.-Q."/>
            <person name="Du Z.-J."/>
        </authorList>
    </citation>
    <scope>NUCLEOTIDE SEQUENCE</scope>
    <source>
        <strain evidence="9">C21-152</strain>
    </source>
</reference>
<feature type="transmembrane region" description="Helical" evidence="8">
    <location>
        <begin position="223"/>
        <end position="241"/>
    </location>
</feature>
<feature type="transmembrane region" description="Helical" evidence="8">
    <location>
        <begin position="73"/>
        <end position="91"/>
    </location>
</feature>
<keyword evidence="10" id="KW-1185">Reference proteome</keyword>
<comment type="caution">
    <text evidence="9">The sequence shown here is derived from an EMBL/GenBank/DDBJ whole genome shotgun (WGS) entry which is preliminary data.</text>
</comment>
<evidence type="ECO:0000256" key="6">
    <source>
        <dbReference type="ARBA" id="ARBA00022989"/>
    </source>
</evidence>
<evidence type="ECO:0000256" key="4">
    <source>
        <dbReference type="ARBA" id="ARBA00022475"/>
    </source>
</evidence>
<dbReference type="Pfam" id="PF01925">
    <property type="entry name" value="TauE"/>
    <property type="match status" value="1"/>
</dbReference>
<organism evidence="9 10">
    <name type="scientific">Psychromarinibacter sediminicola</name>
    <dbReference type="NCBI Taxonomy" id="3033385"/>
    <lineage>
        <taxon>Bacteria</taxon>
        <taxon>Pseudomonadati</taxon>
        <taxon>Pseudomonadota</taxon>
        <taxon>Alphaproteobacteria</taxon>
        <taxon>Rhodobacterales</taxon>
        <taxon>Paracoccaceae</taxon>
        <taxon>Psychromarinibacter</taxon>
    </lineage>
</organism>
<evidence type="ECO:0000256" key="3">
    <source>
        <dbReference type="ARBA" id="ARBA00022448"/>
    </source>
</evidence>
<dbReference type="PANTHER" id="PTHR30269:SF37">
    <property type="entry name" value="MEMBRANE TRANSPORTER PROTEIN"/>
    <property type="match status" value="1"/>
</dbReference>
<feature type="transmembrane region" description="Helical" evidence="8">
    <location>
        <begin position="33"/>
        <end position="53"/>
    </location>
</feature>
<name>A0AAE3TC25_9RHOB</name>
<proteinExistence type="inferred from homology"/>
<evidence type="ECO:0000256" key="1">
    <source>
        <dbReference type="ARBA" id="ARBA00004651"/>
    </source>
</evidence>
<dbReference type="AlphaFoldDB" id="A0AAE3TC25"/>
<gene>
    <name evidence="9" type="ORF">P1J78_22415</name>
</gene>
<dbReference type="RefSeq" id="WP_275569607.1">
    <property type="nucleotide sequence ID" value="NZ_JARGYC010000098.1"/>
</dbReference>
<sequence>MIGELGLILLALALGGLIKGAVGAGAPVVAVPVLVLLFDVQLAVAVMVIPNVFSNVLQGWQYRDKALPPRFTWGYAITGAVGVAVGTWVLATVPPRFLLLAVAAAVFGFIGFRIVRPHAVLSYRVAEIIVWPVGVAAGVLQGATGISAPISITFLNAMGLKRETFIGTISVFFLVISVVQIPVLWVYGLLDWQRTLYGIAAIAPLMGFMPVGNFLASKLPPKLFDRVILALLAVIAVRMIWKAFQ</sequence>
<dbReference type="GO" id="GO:0005886">
    <property type="term" value="C:plasma membrane"/>
    <property type="evidence" value="ECO:0007669"/>
    <property type="project" value="UniProtKB-SubCell"/>
</dbReference>
<keyword evidence="3" id="KW-0813">Transport</keyword>
<comment type="subcellular location">
    <subcellularLocation>
        <location evidence="1 8">Cell membrane</location>
        <topology evidence="1 8">Multi-pass membrane protein</topology>
    </subcellularLocation>
</comment>
<keyword evidence="7 8" id="KW-0472">Membrane</keyword>
<protein>
    <recommendedName>
        <fullName evidence="8">Probable membrane transporter protein</fullName>
    </recommendedName>
</protein>
<feature type="transmembrane region" description="Helical" evidence="8">
    <location>
        <begin position="196"/>
        <end position="216"/>
    </location>
</feature>
<dbReference type="InterPro" id="IPR002781">
    <property type="entry name" value="TM_pro_TauE-like"/>
</dbReference>
<feature type="transmembrane region" description="Helical" evidence="8">
    <location>
        <begin position="165"/>
        <end position="190"/>
    </location>
</feature>
<comment type="similarity">
    <text evidence="2 8">Belongs to the 4-toluene sulfonate uptake permease (TSUP) (TC 2.A.102) family.</text>
</comment>
<dbReference type="InterPro" id="IPR052017">
    <property type="entry name" value="TSUP"/>
</dbReference>
<evidence type="ECO:0000313" key="9">
    <source>
        <dbReference type="EMBL" id="MDF0603489.1"/>
    </source>
</evidence>
<evidence type="ECO:0000256" key="8">
    <source>
        <dbReference type="RuleBase" id="RU363041"/>
    </source>
</evidence>
<evidence type="ECO:0000256" key="5">
    <source>
        <dbReference type="ARBA" id="ARBA00022692"/>
    </source>
</evidence>
<accession>A0AAE3TC25</accession>
<dbReference type="Proteomes" id="UP001220964">
    <property type="component" value="Unassembled WGS sequence"/>
</dbReference>
<keyword evidence="5 8" id="KW-0812">Transmembrane</keyword>
<dbReference type="PANTHER" id="PTHR30269">
    <property type="entry name" value="TRANSMEMBRANE PROTEIN YFCA"/>
    <property type="match status" value="1"/>
</dbReference>
<evidence type="ECO:0000256" key="2">
    <source>
        <dbReference type="ARBA" id="ARBA00009142"/>
    </source>
</evidence>
<evidence type="ECO:0000313" key="10">
    <source>
        <dbReference type="Proteomes" id="UP001220964"/>
    </source>
</evidence>
<keyword evidence="4 8" id="KW-1003">Cell membrane</keyword>
<feature type="transmembrane region" description="Helical" evidence="8">
    <location>
        <begin position="97"/>
        <end position="115"/>
    </location>
</feature>
<dbReference type="EMBL" id="JARGYC010000098">
    <property type="protein sequence ID" value="MDF0603489.1"/>
    <property type="molecule type" value="Genomic_DNA"/>
</dbReference>